<comment type="caution">
    <text evidence="2">The sequence shown here is derived from an EMBL/GenBank/DDBJ whole genome shotgun (WGS) entry which is preliminary data.</text>
</comment>
<dbReference type="Proteomes" id="UP001176940">
    <property type="component" value="Unassembled WGS sequence"/>
</dbReference>
<organism evidence="2 3">
    <name type="scientific">Ranitomeya imitator</name>
    <name type="common">mimic poison frog</name>
    <dbReference type="NCBI Taxonomy" id="111125"/>
    <lineage>
        <taxon>Eukaryota</taxon>
        <taxon>Metazoa</taxon>
        <taxon>Chordata</taxon>
        <taxon>Craniata</taxon>
        <taxon>Vertebrata</taxon>
        <taxon>Euteleostomi</taxon>
        <taxon>Amphibia</taxon>
        <taxon>Batrachia</taxon>
        <taxon>Anura</taxon>
        <taxon>Neobatrachia</taxon>
        <taxon>Hyloidea</taxon>
        <taxon>Dendrobatidae</taxon>
        <taxon>Dendrobatinae</taxon>
        <taxon>Ranitomeya</taxon>
    </lineage>
</organism>
<sequence>MATSRLLHLAAWRRFLREHCYVPDDYLEGAEEVALALNTMRRTYHKIAAASFHPSSLAAPCPHKKSRSAGQLSS</sequence>
<name>A0ABN9L8M1_9NEOB</name>
<evidence type="ECO:0000313" key="3">
    <source>
        <dbReference type="Proteomes" id="UP001176940"/>
    </source>
</evidence>
<accession>A0ABN9L8M1</accession>
<dbReference type="EMBL" id="CAUEEQ010011914">
    <property type="protein sequence ID" value="CAJ0935909.1"/>
    <property type="molecule type" value="Genomic_DNA"/>
</dbReference>
<gene>
    <name evidence="2" type="ORF">RIMI_LOCUS6573490</name>
</gene>
<reference evidence="2" key="1">
    <citation type="submission" date="2023-07" db="EMBL/GenBank/DDBJ databases">
        <authorList>
            <person name="Stuckert A."/>
        </authorList>
    </citation>
    <scope>NUCLEOTIDE SEQUENCE</scope>
</reference>
<evidence type="ECO:0000256" key="1">
    <source>
        <dbReference type="SAM" id="MobiDB-lite"/>
    </source>
</evidence>
<protein>
    <submittedName>
        <fullName evidence="2">Uncharacterized protein</fullName>
    </submittedName>
</protein>
<feature type="region of interest" description="Disordered" evidence="1">
    <location>
        <begin position="55"/>
        <end position="74"/>
    </location>
</feature>
<keyword evidence="3" id="KW-1185">Reference proteome</keyword>
<evidence type="ECO:0000313" key="2">
    <source>
        <dbReference type="EMBL" id="CAJ0935909.1"/>
    </source>
</evidence>
<proteinExistence type="predicted"/>